<proteinExistence type="predicted"/>
<evidence type="ECO:0000313" key="2">
    <source>
        <dbReference type="Proteomes" id="UP000000753"/>
    </source>
</evidence>
<keyword evidence="2" id="KW-1185">Reference proteome</keyword>
<gene>
    <name evidence="1" type="ordered locus">swp_3031</name>
</gene>
<dbReference type="AlphaFoldDB" id="B8CR77"/>
<organism evidence="1 2">
    <name type="scientific">Shewanella piezotolerans (strain WP3 / JCM 13877)</name>
    <dbReference type="NCBI Taxonomy" id="225849"/>
    <lineage>
        <taxon>Bacteria</taxon>
        <taxon>Pseudomonadati</taxon>
        <taxon>Pseudomonadota</taxon>
        <taxon>Gammaproteobacteria</taxon>
        <taxon>Alteromonadales</taxon>
        <taxon>Shewanellaceae</taxon>
        <taxon>Shewanella</taxon>
    </lineage>
</organism>
<protein>
    <submittedName>
        <fullName evidence="1">Uncharacterized protein</fullName>
    </submittedName>
</protein>
<dbReference type="KEGG" id="swp:swp_3031"/>
<sequence length="33" mass="3687">MLQAYKDEATTGTSKEIRNDRSDFVRALAEAAK</sequence>
<dbReference type="Proteomes" id="UP000000753">
    <property type="component" value="Chromosome"/>
</dbReference>
<dbReference type="EMBL" id="CP000472">
    <property type="protein sequence ID" value="ACJ29749.1"/>
    <property type="molecule type" value="Genomic_DNA"/>
</dbReference>
<reference evidence="1 2" key="1">
    <citation type="journal article" date="2008" name="PLoS ONE">
        <title>Environmental adaptation: genomic analysis of the piezotolerant and psychrotolerant deep-sea iron reducing bacterium Shewanella piezotolerans WP3.</title>
        <authorList>
            <person name="Wang F."/>
            <person name="Wang J."/>
            <person name="Jian H."/>
            <person name="Zhang B."/>
            <person name="Li S."/>
            <person name="Wang F."/>
            <person name="Zeng X."/>
            <person name="Gao L."/>
            <person name="Bartlett D.H."/>
            <person name="Yu J."/>
            <person name="Hu S."/>
            <person name="Xiao X."/>
        </authorList>
    </citation>
    <scope>NUCLEOTIDE SEQUENCE [LARGE SCALE GENOMIC DNA]</scope>
    <source>
        <strain evidence="2">WP3 / JCM 13877</strain>
    </source>
</reference>
<dbReference type="HOGENOM" id="CLU_3383745_0_0_6"/>
<accession>B8CR77</accession>
<evidence type="ECO:0000313" key="1">
    <source>
        <dbReference type="EMBL" id="ACJ29749.1"/>
    </source>
</evidence>
<name>B8CR77_SHEPW</name>